<keyword evidence="3" id="KW-1185">Reference proteome</keyword>
<evidence type="ECO:0000313" key="3">
    <source>
        <dbReference type="Proteomes" id="UP000815677"/>
    </source>
</evidence>
<feature type="domain" description="Glutathione S-transferase UstS-like C-terminal" evidence="1">
    <location>
        <begin position="106"/>
        <end position="241"/>
    </location>
</feature>
<evidence type="ECO:0000313" key="2">
    <source>
        <dbReference type="EMBL" id="GAT59527.1"/>
    </source>
</evidence>
<gene>
    <name evidence="2" type="ORF">MCHLO_15802</name>
</gene>
<dbReference type="EMBL" id="DF849869">
    <property type="protein sequence ID" value="GAT59527.1"/>
    <property type="molecule type" value="Genomic_DNA"/>
</dbReference>
<dbReference type="InterPro" id="IPR036282">
    <property type="entry name" value="Glutathione-S-Trfase_C_sf"/>
</dbReference>
<evidence type="ECO:0000259" key="1">
    <source>
        <dbReference type="Pfam" id="PF22041"/>
    </source>
</evidence>
<dbReference type="Proteomes" id="UP000815677">
    <property type="component" value="Unassembled WGS sequence"/>
</dbReference>
<dbReference type="Gene3D" id="1.20.1050.10">
    <property type="match status" value="1"/>
</dbReference>
<organism evidence="2 3">
    <name type="scientific">Mycena chlorophos</name>
    <name type="common">Agaric fungus</name>
    <name type="synonym">Agaricus chlorophos</name>
    <dbReference type="NCBI Taxonomy" id="658473"/>
    <lineage>
        <taxon>Eukaryota</taxon>
        <taxon>Fungi</taxon>
        <taxon>Dikarya</taxon>
        <taxon>Basidiomycota</taxon>
        <taxon>Agaricomycotina</taxon>
        <taxon>Agaricomycetes</taxon>
        <taxon>Agaricomycetidae</taxon>
        <taxon>Agaricales</taxon>
        <taxon>Marasmiineae</taxon>
        <taxon>Mycenaceae</taxon>
        <taxon>Mycena</taxon>
    </lineage>
</organism>
<proteinExistence type="predicted"/>
<dbReference type="SUPFAM" id="SSF47616">
    <property type="entry name" value="GST C-terminal domain-like"/>
    <property type="match status" value="1"/>
</dbReference>
<protein>
    <recommendedName>
        <fullName evidence="1">Glutathione S-transferase UstS-like C-terminal domain-containing protein</fullName>
    </recommendedName>
</protein>
<dbReference type="Pfam" id="PF22041">
    <property type="entry name" value="GST_C_7"/>
    <property type="match status" value="1"/>
</dbReference>
<reference evidence="2" key="1">
    <citation type="submission" date="2014-09" db="EMBL/GenBank/DDBJ databases">
        <title>Genome sequence of the luminous mushroom Mycena chlorophos for searching fungal bioluminescence genes.</title>
        <authorList>
            <person name="Tanaka Y."/>
            <person name="Kasuga D."/>
            <person name="Oba Y."/>
            <person name="Hase S."/>
            <person name="Sato K."/>
            <person name="Oba Y."/>
            <person name="Sakakibara Y."/>
        </authorList>
    </citation>
    <scope>NUCLEOTIDE SEQUENCE</scope>
</reference>
<sequence length="242" mass="27502">MNPTPAINMAIVLYDIASTLGTTFSPNIAKTRDRAALQENWSQADFGRPLHAAGHLRSSHRQASFRSLIFAERIIDTAIAGSLEIAFYLDSTYPDSVQLIPPGTEALHYAFTDAFQALLAPLETYALPATLKIINSTSQEYFDRTRSRRLRVERLADAFPVAGSDSDVAAWKQFKGIFDHIDGWFAKSGLYFGGEKLCYADITVASYLRWIRLVLDRNRWEDISDWHGGRWRRLMVEMEQYE</sequence>
<accession>A0ABQ0M9J8</accession>
<dbReference type="InterPro" id="IPR054416">
    <property type="entry name" value="GST_UstS-like_C"/>
</dbReference>
<name>A0ABQ0M9J8_MYCCL</name>
<dbReference type="Gene3D" id="3.40.30.10">
    <property type="entry name" value="Glutaredoxin"/>
    <property type="match status" value="1"/>
</dbReference>
<dbReference type="CDD" id="cd00299">
    <property type="entry name" value="GST_C_family"/>
    <property type="match status" value="1"/>
</dbReference>